<keyword evidence="3" id="KW-1185">Reference proteome</keyword>
<proteinExistence type="predicted"/>
<evidence type="ECO:0000259" key="1">
    <source>
        <dbReference type="Pfam" id="PF01636"/>
    </source>
</evidence>
<evidence type="ECO:0000313" key="2">
    <source>
        <dbReference type="EMBL" id="PPK68579.1"/>
    </source>
</evidence>
<dbReference type="Proteomes" id="UP000239203">
    <property type="component" value="Unassembled WGS sequence"/>
</dbReference>
<dbReference type="InterPro" id="IPR011009">
    <property type="entry name" value="Kinase-like_dom_sf"/>
</dbReference>
<dbReference type="OrthoDB" id="236897at2"/>
<dbReference type="Pfam" id="PF01636">
    <property type="entry name" value="APH"/>
    <property type="match status" value="1"/>
</dbReference>
<evidence type="ECO:0000313" key="3">
    <source>
        <dbReference type="Proteomes" id="UP000239203"/>
    </source>
</evidence>
<dbReference type="AlphaFoldDB" id="A0A2S6GTR1"/>
<dbReference type="Gene3D" id="3.90.1200.10">
    <property type="match status" value="1"/>
</dbReference>
<reference evidence="2 3" key="1">
    <citation type="submission" date="2018-02" db="EMBL/GenBank/DDBJ databases">
        <title>Genomic Encyclopedia of Archaeal and Bacterial Type Strains, Phase II (KMG-II): from individual species to whole genera.</title>
        <authorList>
            <person name="Goeker M."/>
        </authorList>
    </citation>
    <scope>NUCLEOTIDE SEQUENCE [LARGE SCALE GENOMIC DNA]</scope>
    <source>
        <strain evidence="2 3">YU 961-1</strain>
    </source>
</reference>
<dbReference type="InterPro" id="IPR002575">
    <property type="entry name" value="Aminoglycoside_PTrfase"/>
</dbReference>
<sequence>MTEVDLPGGNNTETVVRVGDTVRRSRGSDFAAQVLRHLECAGYPYAPRYLGVDEKGRDILTFIPGHTTDHPSQRADGAYRLAGSMLRALHDVTAGHPLAGGEDCVMHGDPGPFNAIVQDGLPVAFIDWSGCRPGGRLDDLGYLAWTWCVQESGGVPVAAQAAHLREARDGYGDVDAVDLVEAMVRRQEHIIAAEQLNLRDTALSETRRRHARTAIDWATGARALVRRHEATFVAALRESR</sequence>
<dbReference type="GO" id="GO:0016740">
    <property type="term" value="F:transferase activity"/>
    <property type="evidence" value="ECO:0007669"/>
    <property type="project" value="UniProtKB-KW"/>
</dbReference>
<protein>
    <submittedName>
        <fullName evidence="2">Phosphotransferase family enzyme</fullName>
    </submittedName>
</protein>
<gene>
    <name evidence="2" type="ORF">CLV40_105308</name>
</gene>
<feature type="domain" description="Aminoglycoside phosphotransferase" evidence="1">
    <location>
        <begin position="99"/>
        <end position="166"/>
    </location>
</feature>
<comment type="caution">
    <text evidence="2">The sequence shown here is derived from an EMBL/GenBank/DDBJ whole genome shotgun (WGS) entry which is preliminary data.</text>
</comment>
<dbReference type="SUPFAM" id="SSF56112">
    <property type="entry name" value="Protein kinase-like (PK-like)"/>
    <property type="match status" value="1"/>
</dbReference>
<keyword evidence="2" id="KW-0808">Transferase</keyword>
<dbReference type="EMBL" id="PTIX01000005">
    <property type="protein sequence ID" value="PPK68579.1"/>
    <property type="molecule type" value="Genomic_DNA"/>
</dbReference>
<accession>A0A2S6GTR1</accession>
<organism evidence="2 3">
    <name type="scientific">Actinokineospora auranticolor</name>
    <dbReference type="NCBI Taxonomy" id="155976"/>
    <lineage>
        <taxon>Bacteria</taxon>
        <taxon>Bacillati</taxon>
        <taxon>Actinomycetota</taxon>
        <taxon>Actinomycetes</taxon>
        <taxon>Pseudonocardiales</taxon>
        <taxon>Pseudonocardiaceae</taxon>
        <taxon>Actinokineospora</taxon>
    </lineage>
</organism>
<name>A0A2S6GTR1_9PSEU</name>